<feature type="transmembrane region" description="Helical" evidence="6">
    <location>
        <begin position="299"/>
        <end position="320"/>
    </location>
</feature>
<name>A0A7K3WP92_9FLAO</name>
<dbReference type="PANTHER" id="PTHR30250:SF28">
    <property type="entry name" value="POLYSACCHARIDE BIOSYNTHESIS PROTEIN"/>
    <property type="match status" value="1"/>
</dbReference>
<feature type="transmembrane region" description="Helical" evidence="6">
    <location>
        <begin position="87"/>
        <end position="104"/>
    </location>
</feature>
<evidence type="ECO:0000256" key="6">
    <source>
        <dbReference type="SAM" id="Phobius"/>
    </source>
</evidence>
<comment type="caution">
    <text evidence="7">The sequence shown here is derived from an EMBL/GenBank/DDBJ whole genome shotgun (WGS) entry which is preliminary data.</text>
</comment>
<proteinExistence type="predicted"/>
<dbReference type="GO" id="GO:0005886">
    <property type="term" value="C:plasma membrane"/>
    <property type="evidence" value="ECO:0007669"/>
    <property type="project" value="UniProtKB-SubCell"/>
</dbReference>
<feature type="transmembrane region" description="Helical" evidence="6">
    <location>
        <begin position="340"/>
        <end position="363"/>
    </location>
</feature>
<feature type="transmembrane region" description="Helical" evidence="6">
    <location>
        <begin position="165"/>
        <end position="186"/>
    </location>
</feature>
<protein>
    <submittedName>
        <fullName evidence="7">Oligosaccharide flippase family protein</fullName>
    </submittedName>
</protein>
<gene>
    <name evidence="7" type="ORF">G3O08_03430</name>
</gene>
<dbReference type="PANTHER" id="PTHR30250">
    <property type="entry name" value="PST FAMILY PREDICTED COLANIC ACID TRANSPORTER"/>
    <property type="match status" value="1"/>
</dbReference>
<dbReference type="Proteomes" id="UP000486602">
    <property type="component" value="Unassembled WGS sequence"/>
</dbReference>
<evidence type="ECO:0000256" key="1">
    <source>
        <dbReference type="ARBA" id="ARBA00004651"/>
    </source>
</evidence>
<comment type="subcellular location">
    <subcellularLocation>
        <location evidence="1">Cell membrane</location>
        <topology evidence="1">Multi-pass membrane protein</topology>
    </subcellularLocation>
</comment>
<evidence type="ECO:0000313" key="7">
    <source>
        <dbReference type="EMBL" id="NEN22555.1"/>
    </source>
</evidence>
<evidence type="ECO:0000256" key="2">
    <source>
        <dbReference type="ARBA" id="ARBA00022475"/>
    </source>
</evidence>
<dbReference type="InterPro" id="IPR050833">
    <property type="entry name" value="Poly_Biosynth_Transport"/>
</dbReference>
<feature type="transmembrane region" description="Helical" evidence="6">
    <location>
        <begin position="54"/>
        <end position="75"/>
    </location>
</feature>
<reference evidence="7 8" key="1">
    <citation type="submission" date="2020-02" db="EMBL/GenBank/DDBJ databases">
        <title>Out from the shadows clarifying the taxonomy of the family Cryomorphaceae and related taxa by utilizing the GTDB taxonomic framework.</title>
        <authorList>
            <person name="Bowman J.P."/>
        </authorList>
    </citation>
    <scope>NUCLEOTIDE SEQUENCE [LARGE SCALE GENOMIC DNA]</scope>
    <source>
        <strain evidence="7 8">QSSC 1-22</strain>
    </source>
</reference>
<evidence type="ECO:0000313" key="8">
    <source>
        <dbReference type="Proteomes" id="UP000486602"/>
    </source>
</evidence>
<accession>A0A7K3WP92</accession>
<keyword evidence="5 6" id="KW-0472">Membrane</keyword>
<dbReference type="AlphaFoldDB" id="A0A7K3WP92"/>
<feature type="transmembrane region" description="Helical" evidence="6">
    <location>
        <begin position="370"/>
        <end position="390"/>
    </location>
</feature>
<evidence type="ECO:0000256" key="3">
    <source>
        <dbReference type="ARBA" id="ARBA00022692"/>
    </source>
</evidence>
<feature type="transmembrane region" description="Helical" evidence="6">
    <location>
        <begin position="396"/>
        <end position="417"/>
    </location>
</feature>
<evidence type="ECO:0000256" key="4">
    <source>
        <dbReference type="ARBA" id="ARBA00022989"/>
    </source>
</evidence>
<dbReference type="RefSeq" id="WP_163283279.1">
    <property type="nucleotide sequence ID" value="NZ_JAAGVY010000003.1"/>
</dbReference>
<keyword evidence="2" id="KW-1003">Cell membrane</keyword>
<feature type="transmembrane region" description="Helical" evidence="6">
    <location>
        <begin position="241"/>
        <end position="263"/>
    </location>
</feature>
<dbReference type="Pfam" id="PF13440">
    <property type="entry name" value="Polysacc_synt_3"/>
    <property type="match status" value="1"/>
</dbReference>
<keyword evidence="4 6" id="KW-1133">Transmembrane helix</keyword>
<keyword evidence="8" id="KW-1185">Reference proteome</keyword>
<keyword evidence="3 6" id="KW-0812">Transmembrane</keyword>
<feature type="transmembrane region" description="Helical" evidence="6">
    <location>
        <begin position="21"/>
        <end position="42"/>
    </location>
</feature>
<sequence length="433" mass="48325">MNKLKALLFRSDFTKNVAVMMSGNGLAIIFPFLMAPLISRIYTPDDFAGFELFIKIAALIAVVSALRFEIAILLPRKQAEADAIFKLSIKLLLFISVLSAVIIWPWREEIAAALSNSDLANLLWFAPLAVFFIGGQNVLTQYVIRLQKFKEIASNKVLSSISNSGTSYILGLSAPIAGSLVFGQIAGNAIPAIAFLRLKPIRTALAGTFTSDYSAKYLFKKYRDFPVVNSAHAFFDESQKALLLFIISAYYGEIVLGLFAFAWRYLRVPLQVFGHSLSQVLNEKWARDLNNGIVLKKSLLRTSLGLFAIGLIPFSVLFFFGEPIFTFVFGKDWTMAGTYAAYMAPWLLIHFVISPVSFMPVLYLRQKTNFVFAVAGNTVILITVAAMSYFEYDFKSVLAALVSLNTLLMIFVLFWYFTLSRNLRPDHGSDLDA</sequence>
<dbReference type="EMBL" id="JAAGVY010000003">
    <property type="protein sequence ID" value="NEN22555.1"/>
    <property type="molecule type" value="Genomic_DNA"/>
</dbReference>
<organism evidence="7 8">
    <name type="scientific">Cryomorpha ignava</name>
    <dbReference type="NCBI Taxonomy" id="101383"/>
    <lineage>
        <taxon>Bacteria</taxon>
        <taxon>Pseudomonadati</taxon>
        <taxon>Bacteroidota</taxon>
        <taxon>Flavobacteriia</taxon>
        <taxon>Flavobacteriales</taxon>
        <taxon>Cryomorphaceae</taxon>
        <taxon>Cryomorpha</taxon>
    </lineage>
</organism>
<feature type="transmembrane region" description="Helical" evidence="6">
    <location>
        <begin position="124"/>
        <end position="144"/>
    </location>
</feature>
<evidence type="ECO:0000256" key="5">
    <source>
        <dbReference type="ARBA" id="ARBA00023136"/>
    </source>
</evidence>